<dbReference type="InterPro" id="IPR003959">
    <property type="entry name" value="ATPase_AAA_core"/>
</dbReference>
<dbReference type="PANTHER" id="PTHR11638:SF18">
    <property type="entry name" value="HEAT SHOCK PROTEIN 104"/>
    <property type="match status" value="1"/>
</dbReference>
<dbReference type="GO" id="GO:0005524">
    <property type="term" value="F:ATP binding"/>
    <property type="evidence" value="ECO:0007669"/>
    <property type="project" value="UniProtKB-KW"/>
</dbReference>
<evidence type="ECO:0000313" key="11">
    <source>
        <dbReference type="Proteomes" id="UP001194746"/>
    </source>
</evidence>
<dbReference type="GO" id="GO:0042026">
    <property type="term" value="P:protein refolding"/>
    <property type="evidence" value="ECO:0007669"/>
    <property type="project" value="TreeGrafter"/>
</dbReference>
<feature type="domain" description="Clp R" evidence="9">
    <location>
        <begin position="1"/>
        <end position="165"/>
    </location>
</feature>
<evidence type="ECO:0000313" key="10">
    <source>
        <dbReference type="EMBL" id="KAF9890779.1"/>
    </source>
</evidence>
<dbReference type="GO" id="GO:0016887">
    <property type="term" value="F:ATP hydrolysis activity"/>
    <property type="evidence" value="ECO:0007669"/>
    <property type="project" value="InterPro"/>
</dbReference>
<evidence type="ECO:0000259" key="9">
    <source>
        <dbReference type="PROSITE" id="PS51903"/>
    </source>
</evidence>
<dbReference type="PROSITE" id="PS00871">
    <property type="entry name" value="CLPAB_2"/>
    <property type="match status" value="1"/>
</dbReference>
<dbReference type="FunFam" id="3.40.50.300:FF:000120">
    <property type="entry name" value="ATP-dependent chaperone ClpB"/>
    <property type="match status" value="1"/>
</dbReference>
<evidence type="ECO:0000256" key="6">
    <source>
        <dbReference type="PROSITE-ProRule" id="PRU01251"/>
    </source>
</evidence>
<evidence type="ECO:0000256" key="1">
    <source>
        <dbReference type="ARBA" id="ARBA00008675"/>
    </source>
</evidence>
<dbReference type="InterPro" id="IPR027417">
    <property type="entry name" value="P-loop_NTPase"/>
</dbReference>
<dbReference type="InterPro" id="IPR050130">
    <property type="entry name" value="ClpA_ClpB"/>
</dbReference>
<accession>A0AAD4CQD8</accession>
<evidence type="ECO:0000256" key="3">
    <source>
        <dbReference type="ARBA" id="ARBA00022741"/>
    </source>
</evidence>
<dbReference type="InterPro" id="IPR036628">
    <property type="entry name" value="Clp_N_dom_sf"/>
</dbReference>
<dbReference type="Gene3D" id="1.10.1780.10">
    <property type="entry name" value="Clp, N-terminal domain"/>
    <property type="match status" value="1"/>
</dbReference>
<dbReference type="GO" id="GO:0070370">
    <property type="term" value="P:cellular heat acclimation"/>
    <property type="evidence" value="ECO:0007669"/>
    <property type="project" value="TreeGrafter"/>
</dbReference>
<dbReference type="InterPro" id="IPR019489">
    <property type="entry name" value="Clp_ATPase_C"/>
</dbReference>
<keyword evidence="3 7" id="KW-0547">Nucleotide-binding</keyword>
<dbReference type="InterPro" id="IPR018368">
    <property type="entry name" value="ClpA/B_CS1"/>
</dbReference>
<dbReference type="SMART" id="SM00382">
    <property type="entry name" value="AAA"/>
    <property type="match status" value="2"/>
</dbReference>
<dbReference type="FunFam" id="3.40.50.300:FF:000025">
    <property type="entry name" value="ATP-dependent Clp protease subunit"/>
    <property type="match status" value="1"/>
</dbReference>
<dbReference type="Gene3D" id="1.10.8.60">
    <property type="match status" value="1"/>
</dbReference>
<dbReference type="PRINTS" id="PR00300">
    <property type="entry name" value="CLPPROTEASEA"/>
</dbReference>
<comment type="caution">
    <text evidence="10">The sequence shown here is derived from an EMBL/GenBank/DDBJ whole genome shotgun (WGS) entry which is preliminary data.</text>
</comment>
<dbReference type="AlphaFoldDB" id="A0AAD4CQD8"/>
<dbReference type="Pfam" id="PF07724">
    <property type="entry name" value="AAA_2"/>
    <property type="match status" value="1"/>
</dbReference>
<dbReference type="InterPro" id="IPR003593">
    <property type="entry name" value="AAA+_ATPase"/>
</dbReference>
<proteinExistence type="inferred from homology"/>
<protein>
    <recommendedName>
        <fullName evidence="9">Clp R domain-containing protein</fullName>
    </recommendedName>
</protein>
<dbReference type="FunFam" id="3.40.50.300:FF:000010">
    <property type="entry name" value="Chaperone clpB 1, putative"/>
    <property type="match status" value="1"/>
</dbReference>
<dbReference type="GO" id="GO:0051087">
    <property type="term" value="F:protein-folding chaperone binding"/>
    <property type="evidence" value="ECO:0007669"/>
    <property type="project" value="TreeGrafter"/>
</dbReference>
<keyword evidence="4 7" id="KW-0067">ATP-binding</keyword>
<dbReference type="Pfam" id="PF02861">
    <property type="entry name" value="Clp_N"/>
    <property type="match status" value="1"/>
</dbReference>
<reference evidence="10" key="2">
    <citation type="submission" date="2020-02" db="EMBL/GenBank/DDBJ databases">
        <authorList>
            <person name="Gilchrist C.L.M."/>
            <person name="Chooi Y.-H."/>
        </authorList>
    </citation>
    <scope>NUCLEOTIDE SEQUENCE</scope>
    <source>
        <strain evidence="10">MST-FP2251</strain>
    </source>
</reference>
<gene>
    <name evidence="10" type="ORF">FE257_005349</name>
</gene>
<dbReference type="SMART" id="SM01086">
    <property type="entry name" value="ClpB_D2-small"/>
    <property type="match status" value="1"/>
</dbReference>
<dbReference type="Pfam" id="PF00004">
    <property type="entry name" value="AAA"/>
    <property type="match status" value="1"/>
</dbReference>
<dbReference type="CDD" id="cd00009">
    <property type="entry name" value="AAA"/>
    <property type="match status" value="1"/>
</dbReference>
<dbReference type="PROSITE" id="PS00870">
    <property type="entry name" value="CLPAB_1"/>
    <property type="match status" value="1"/>
</dbReference>
<comment type="similarity">
    <text evidence="1 7">Belongs to the ClpA/ClpB family.</text>
</comment>
<dbReference type="Gene3D" id="3.40.50.300">
    <property type="entry name" value="P-loop containing nucleotide triphosphate hydrolases"/>
    <property type="match status" value="3"/>
</dbReference>
<evidence type="ECO:0000256" key="8">
    <source>
        <dbReference type="SAM" id="Coils"/>
    </source>
</evidence>
<reference evidence="10" key="1">
    <citation type="journal article" date="2019" name="Beilstein J. Org. Chem.">
        <title>Nanangenines: drimane sesquiterpenoids as the dominant metabolite cohort of a novel Australian fungus, Aspergillus nanangensis.</title>
        <authorList>
            <person name="Lacey H.J."/>
            <person name="Gilchrist C.L.M."/>
            <person name="Crombie A."/>
            <person name="Kalaitzis J.A."/>
            <person name="Vuong D."/>
            <person name="Rutledge P.J."/>
            <person name="Turner P."/>
            <person name="Pitt J.I."/>
            <person name="Lacey E."/>
            <person name="Chooi Y.H."/>
            <person name="Piggott A.M."/>
        </authorList>
    </citation>
    <scope>NUCLEOTIDE SEQUENCE</scope>
    <source>
        <strain evidence="10">MST-FP2251</strain>
    </source>
</reference>
<dbReference type="SUPFAM" id="SSF81923">
    <property type="entry name" value="Double Clp-N motif"/>
    <property type="match status" value="1"/>
</dbReference>
<dbReference type="PROSITE" id="PS51903">
    <property type="entry name" value="CLP_R"/>
    <property type="match status" value="1"/>
</dbReference>
<keyword evidence="8" id="KW-0175">Coiled coil</keyword>
<dbReference type="CDD" id="cd19499">
    <property type="entry name" value="RecA-like_ClpB_Hsp104-like"/>
    <property type="match status" value="1"/>
</dbReference>
<evidence type="ECO:0000256" key="4">
    <source>
        <dbReference type="ARBA" id="ARBA00022840"/>
    </source>
</evidence>
<keyword evidence="5 7" id="KW-0143">Chaperone</keyword>
<feature type="coiled-coil region" evidence="8">
    <location>
        <begin position="434"/>
        <end position="548"/>
    </location>
</feature>
<organism evidence="10 11">
    <name type="scientific">Aspergillus nanangensis</name>
    <dbReference type="NCBI Taxonomy" id="2582783"/>
    <lineage>
        <taxon>Eukaryota</taxon>
        <taxon>Fungi</taxon>
        <taxon>Dikarya</taxon>
        <taxon>Ascomycota</taxon>
        <taxon>Pezizomycotina</taxon>
        <taxon>Eurotiomycetes</taxon>
        <taxon>Eurotiomycetidae</taxon>
        <taxon>Eurotiales</taxon>
        <taxon>Aspergillaceae</taxon>
        <taxon>Aspergillus</taxon>
        <taxon>Aspergillus subgen. Circumdati</taxon>
    </lineage>
</organism>
<sequence>MNGAQFTDRANKALLDSSSLAEQYAHSQILPIHLAYALLNPAPDESEDQQATAHPSHDSSSAPLFRQVVERAHGDPQLLERGLMKRMVRLPSQDPPPDTVSVGPALAKVIRAATDLSKTQKDSFVAIDHLIISVVQDSQVQSALADSNIPNVKLIDSAVQQIRGSRRVDSKTADSESENENLKKFTIDMTSLAREGKIDPVIGRDEEIRRVIRILSRRTKNNPVLIGEPGVGKTTIVEGLARRIVNADVPDNLAQCKLLSLDVGSLVAGSKYRGEFEERMKGVLKEIEESKETIVLFVDEIHLLMGAGSSGEGGMDAANLLKPMLARGQLHCIGATTLGEYRKYIEKDQAFERRFQQVLVKEPTVSETISILRGLKEKYETHHGVRILDAAIVSASELAARYLTARRLPDSAVDLVDEASAAVRVARESQPEALDSLERKHRQLQIEIHALEREKDDASKARLEAARQEMANVGEELRPMREKYESEKERSESIRRAKVKLESLQAKRDEAERSGDNVTAADLGYYAIPETKALIDRLEEDRTRADAERHARQGDAGEALLADAVGPDQINEIVARWTGIPVTRLKTTEKDKLLNMEKYLGKIVVGQKEAVTSVSNAIRLQRSGLSNPNSPPSFLFCGPSGTGKTLLTKALAEFLFDDPKAMIRFDMSEYQERHSLSRMIGAPPGYVGHDAGGQLTESLRRRPFSILLFDEVEKAAKEVLTVLLQLMDDGRITDGQGRVVDARNCIVVMTSNLGAEFLARPTTKDGRIDPQTRELVMGALRDYFLPEFLNRISSTVIFNRLTRREIRKIVDLRLKEVQQRLENNGRNVKIDPTEEVKDYLGASGYSPAYGARPLGRIIEREVLNRLAILILRGSVRDGEVAHVVMRDGRIDVKPNHEIDEEEDLDMMDDEDDAFAELESGSGDMDLYE</sequence>
<evidence type="ECO:0000256" key="7">
    <source>
        <dbReference type="RuleBase" id="RU004432"/>
    </source>
</evidence>
<dbReference type="InterPro" id="IPR028299">
    <property type="entry name" value="ClpA/B_CS2"/>
</dbReference>
<name>A0AAD4CQD8_ASPNN</name>
<dbReference type="GO" id="GO:0043335">
    <property type="term" value="P:protein unfolding"/>
    <property type="evidence" value="ECO:0007669"/>
    <property type="project" value="TreeGrafter"/>
</dbReference>
<dbReference type="InterPro" id="IPR001270">
    <property type="entry name" value="ClpA/B"/>
</dbReference>
<dbReference type="SUPFAM" id="SSF52540">
    <property type="entry name" value="P-loop containing nucleoside triphosphate hydrolases"/>
    <property type="match status" value="2"/>
</dbReference>
<dbReference type="GO" id="GO:0005829">
    <property type="term" value="C:cytosol"/>
    <property type="evidence" value="ECO:0007669"/>
    <property type="project" value="TreeGrafter"/>
</dbReference>
<dbReference type="Proteomes" id="UP001194746">
    <property type="component" value="Unassembled WGS sequence"/>
</dbReference>
<evidence type="ECO:0000256" key="5">
    <source>
        <dbReference type="ARBA" id="ARBA00023186"/>
    </source>
</evidence>
<evidence type="ECO:0000256" key="2">
    <source>
        <dbReference type="ARBA" id="ARBA00022737"/>
    </source>
</evidence>
<keyword evidence="11" id="KW-1185">Reference proteome</keyword>
<dbReference type="Pfam" id="PF10431">
    <property type="entry name" value="ClpB_D2-small"/>
    <property type="match status" value="1"/>
</dbReference>
<dbReference type="GO" id="GO:0051082">
    <property type="term" value="F:unfolded protein binding"/>
    <property type="evidence" value="ECO:0007669"/>
    <property type="project" value="TreeGrafter"/>
</dbReference>
<dbReference type="EMBL" id="VCAU01000023">
    <property type="protein sequence ID" value="KAF9890779.1"/>
    <property type="molecule type" value="Genomic_DNA"/>
</dbReference>
<dbReference type="InterPro" id="IPR004176">
    <property type="entry name" value="Clp_R_N"/>
</dbReference>
<dbReference type="PANTHER" id="PTHR11638">
    <property type="entry name" value="ATP-DEPENDENT CLP PROTEASE"/>
    <property type="match status" value="1"/>
</dbReference>
<dbReference type="InterPro" id="IPR041546">
    <property type="entry name" value="ClpA/ClpB_AAA_lid"/>
</dbReference>
<keyword evidence="2 6" id="KW-0677">Repeat</keyword>
<dbReference type="Pfam" id="PF17871">
    <property type="entry name" value="AAA_lid_9"/>
    <property type="match status" value="1"/>
</dbReference>